<dbReference type="Gene3D" id="2.30.30.40">
    <property type="entry name" value="SH3 Domains"/>
    <property type="match status" value="1"/>
</dbReference>
<dbReference type="STRING" id="229920.ADM99_04350"/>
<sequence>MKNRMALVLMALLLVSCQVVPFSSVPDETFFSGAAGLRRPVRPQSDTTFGTTPLKEWYETPYKLQGDDLPVNLEMVENWEVAGDFTSAQTAFLSANGFAVLHTGDEQFSDIREQVSTRYGQPYYLTTDAAYHALHINFDALLKQLEKEVFKTEASEIISAMLDQVTEYASGLKGTPLEEDAYLAEAYLGVALKLFDDTTRLPGDLSKKIQPQLNQIQAGNGREKSVLIPGFEDDYGAYKPVGHYAGDPDLENYFRAMTWLGRVAFKFRDVENPQFKPSRTPLILTLALRETKTAHGPAIDRYLHLMDTLGYLIGPTDDGGPVETGTLMNSIYGRKLSIESLADDQNWQAFLSRVDALPRPKINSTFVNTTIALNKERSWRLMGQRFTLDAMIFQNLIFDKVGTEAKKREFPSGLDVAAAFGSTAALEAQKKAGETGYENYPIQMEKLQNLVKNQPQKEWLSTFYSGWLYAFIPQLQTKGDAFPPLMTTSAWQNRELNSMLGSWAELKHDTALYTKMPEMMGGGGPPGSPSAPGYVEPNPNVFFRLAYIAGAIKEGLERRGYAQENQNWTESGNNLSFSDLWGGMGDLSEQFLHLGDIAVKELQGQKLTGDDFDVIQSPLGRVESKALYAQRTGQDAKQEPVPVIASVSGAGNSLLEAGVGKLDRLFVVVPINGKLQIAQGGVFTYYEFKQPRTNRLTDEEWRSRVNSNSPKLPAYTENYLLAGGKTKDILAFRIGDVYLITEKGGKPPLNLRDNPSKSANILDGLKKDTYLEITDGPKTSGGLQWWKVRVFGSEKEGWVAENQEWYERAHGQ</sequence>
<dbReference type="EMBL" id="LGCK01000006">
    <property type="protein sequence ID" value="KPL73433.1"/>
    <property type="molecule type" value="Genomic_DNA"/>
</dbReference>
<evidence type="ECO:0000313" key="4">
    <source>
        <dbReference type="Proteomes" id="UP000050430"/>
    </source>
</evidence>
<keyword evidence="1" id="KW-0732">Signal</keyword>
<keyword evidence="4" id="KW-1185">Reference proteome</keyword>
<dbReference type="PROSITE" id="PS51257">
    <property type="entry name" value="PROKAR_LIPOPROTEIN"/>
    <property type="match status" value="1"/>
</dbReference>
<comment type="caution">
    <text evidence="3">The sequence shown here is derived from an EMBL/GenBank/DDBJ whole genome shotgun (WGS) entry which is preliminary data.</text>
</comment>
<proteinExistence type="predicted"/>
<dbReference type="Pfam" id="PF08239">
    <property type="entry name" value="SH3_3"/>
    <property type="match status" value="1"/>
</dbReference>
<protein>
    <recommendedName>
        <fullName evidence="2">SH3b domain-containing protein</fullName>
    </recommendedName>
</protein>
<reference evidence="3 4" key="1">
    <citation type="submission" date="2015-07" db="EMBL/GenBank/DDBJ databases">
        <title>Genome sequence of Leptolinea tardivitalis DSM 16556.</title>
        <authorList>
            <person name="Hemp J."/>
            <person name="Ward L.M."/>
            <person name="Pace L.A."/>
            <person name="Fischer W.W."/>
        </authorList>
    </citation>
    <scope>NUCLEOTIDE SEQUENCE [LARGE SCALE GENOMIC DNA]</scope>
    <source>
        <strain evidence="3 4">YMTK-2</strain>
    </source>
</reference>
<dbReference type="Pfam" id="PF11369">
    <property type="entry name" value="DUF3160"/>
    <property type="match status" value="1"/>
</dbReference>
<dbReference type="OrthoDB" id="353549at2"/>
<evidence type="ECO:0000259" key="2">
    <source>
        <dbReference type="Pfam" id="PF08239"/>
    </source>
</evidence>
<name>A0A0P6X258_9CHLR</name>
<accession>A0A0P6X258</accession>
<dbReference type="InterPro" id="IPR003646">
    <property type="entry name" value="SH3-like_bac-type"/>
</dbReference>
<feature type="domain" description="SH3b" evidence="2">
    <location>
        <begin position="749"/>
        <end position="800"/>
    </location>
</feature>
<organism evidence="3 4">
    <name type="scientific">Leptolinea tardivitalis</name>
    <dbReference type="NCBI Taxonomy" id="229920"/>
    <lineage>
        <taxon>Bacteria</taxon>
        <taxon>Bacillati</taxon>
        <taxon>Chloroflexota</taxon>
        <taxon>Anaerolineae</taxon>
        <taxon>Anaerolineales</taxon>
        <taxon>Anaerolineaceae</taxon>
        <taxon>Leptolinea</taxon>
    </lineage>
</organism>
<gene>
    <name evidence="3" type="ORF">ADM99_04350</name>
</gene>
<dbReference type="SMART" id="SM01325">
    <property type="entry name" value="DUF3160"/>
    <property type="match status" value="1"/>
</dbReference>
<dbReference type="Proteomes" id="UP000050430">
    <property type="component" value="Unassembled WGS sequence"/>
</dbReference>
<dbReference type="InterPro" id="IPR022601">
    <property type="entry name" value="DUF3160"/>
</dbReference>
<dbReference type="RefSeq" id="WP_062421865.1">
    <property type="nucleotide sequence ID" value="NZ_BBYA01000009.1"/>
</dbReference>
<evidence type="ECO:0000256" key="1">
    <source>
        <dbReference type="SAM" id="SignalP"/>
    </source>
</evidence>
<feature type="signal peptide" evidence="1">
    <location>
        <begin position="1"/>
        <end position="21"/>
    </location>
</feature>
<dbReference type="AlphaFoldDB" id="A0A0P6X258"/>
<feature type="chain" id="PRO_5006132780" description="SH3b domain-containing protein" evidence="1">
    <location>
        <begin position="22"/>
        <end position="812"/>
    </location>
</feature>
<dbReference type="PATRIC" id="fig|229920.5.peg.2528"/>
<evidence type="ECO:0000313" key="3">
    <source>
        <dbReference type="EMBL" id="KPL73433.1"/>
    </source>
</evidence>